<comment type="subcellular location">
    <subcellularLocation>
        <location evidence="1">Golgi apparatus membrane</location>
        <topology evidence="1">Single-pass type II membrane protein</topology>
    </subcellularLocation>
</comment>
<evidence type="ECO:0000256" key="4">
    <source>
        <dbReference type="ARBA" id="ARBA00022679"/>
    </source>
</evidence>
<dbReference type="Gramene" id="TraesCS1B03G1161100.1">
    <property type="protein sequence ID" value="TraesCS1B03G1161100.1.CDS"/>
    <property type="gene ID" value="TraesCS1B03G1161100"/>
</dbReference>
<sequence>MTTATKSLERRRRQQQEVAMQGSEVKPGRSQTGSVQKHLNVGLVVGGLLMLLTYLAVSLPPHVVIREVGQIMDHNIKAPHETENGKVVCSTAGRSYDLSDTCQADGDVRTNGTALSVTLVPASGSELERREWMITPYSRKLDGIRKVTVTQLQDGAAAVPCTVTHDVPAVLFAIDGYAGNYWHDYSDILVPLFIASRRYHGEVMFLITNIRLHPQWPVKYRAFLRGLSKYDAVDMDGDAQVRCFPRVTVGLRLYKELSIVPELVPGGRLSMADFTRFLRETYALPRAAPVSLARDQEPPHKKPRLLLIHRGHYRRILNEPEIARAAVAAGFEAVVAELRGDAPDAEQARVVNSFDVVLGIHGAGLTNALFLPPGGVLIQVVPYGKMGLIASTAFGWPAADMGLGYFDYDVSVEETSLLEALGPEHPAIKDPDSVHRSGWPKVFELYLAKQDVRINATRFAPTLARALDHLRRSH</sequence>
<dbReference type="AlphaFoldDB" id="A0A3B5Z5B3"/>
<evidence type="ECO:0000256" key="7">
    <source>
        <dbReference type="SAM" id="MobiDB-lite"/>
    </source>
</evidence>
<keyword evidence="8" id="KW-0472">Membrane</keyword>
<dbReference type="SMR" id="A0A3B5Z5B3"/>
<evidence type="ECO:0000256" key="1">
    <source>
        <dbReference type="ARBA" id="ARBA00004323"/>
    </source>
</evidence>
<keyword evidence="8" id="KW-1133">Transmembrane helix</keyword>
<dbReference type="GO" id="GO:0016757">
    <property type="term" value="F:glycosyltransferase activity"/>
    <property type="evidence" value="ECO:0000318"/>
    <property type="project" value="GO_Central"/>
</dbReference>
<reference evidence="10" key="2">
    <citation type="submission" date="2018-10" db="UniProtKB">
        <authorList>
            <consortium name="EnsemblPlants"/>
        </authorList>
    </citation>
    <scope>IDENTIFICATION</scope>
</reference>
<keyword evidence="8" id="KW-0812">Transmembrane</keyword>
<name>A0A3B5Z5B3_WHEAT</name>
<comment type="pathway">
    <text evidence="2">Glycan metabolism.</text>
</comment>
<evidence type="ECO:0000259" key="9">
    <source>
        <dbReference type="Pfam" id="PF04577"/>
    </source>
</evidence>
<evidence type="ECO:0000313" key="10">
    <source>
        <dbReference type="EnsemblPlants" id="TraesCS1B02G429500.1"/>
    </source>
</evidence>
<evidence type="ECO:0000256" key="8">
    <source>
        <dbReference type="SAM" id="Phobius"/>
    </source>
</evidence>
<protein>
    <recommendedName>
        <fullName evidence="9">Glycosyltransferase 61 catalytic domain-containing protein</fullName>
    </recommendedName>
</protein>
<proteinExistence type="predicted"/>
<accession>A0A3B5Z5B3</accession>
<evidence type="ECO:0000256" key="3">
    <source>
        <dbReference type="ARBA" id="ARBA00022676"/>
    </source>
</evidence>
<dbReference type="OrthoDB" id="529273at2759"/>
<evidence type="ECO:0000313" key="11">
    <source>
        <dbReference type="Proteomes" id="UP000019116"/>
    </source>
</evidence>
<dbReference type="InterPro" id="IPR049625">
    <property type="entry name" value="Glyco_transf_61_cat"/>
</dbReference>
<dbReference type="GO" id="GO:0000139">
    <property type="term" value="C:Golgi membrane"/>
    <property type="evidence" value="ECO:0007669"/>
    <property type="project" value="UniProtKB-SubCell"/>
</dbReference>
<dbReference type="OMA" id="PHETENG"/>
<evidence type="ECO:0000256" key="2">
    <source>
        <dbReference type="ARBA" id="ARBA00004881"/>
    </source>
</evidence>
<dbReference type="Gramene" id="TraesCS1B02G429500.1">
    <property type="protein sequence ID" value="TraesCS1B02G429500.1"/>
    <property type="gene ID" value="TraesCS1B02G429500"/>
</dbReference>
<keyword evidence="5" id="KW-0333">Golgi apparatus</keyword>
<keyword evidence="3" id="KW-0328">Glycosyltransferase</keyword>
<dbReference type="GO" id="GO:0016763">
    <property type="term" value="F:pentosyltransferase activity"/>
    <property type="evidence" value="ECO:0007669"/>
    <property type="project" value="UniProtKB-ARBA"/>
</dbReference>
<dbReference type="Proteomes" id="UP000019116">
    <property type="component" value="Chromosome 1B"/>
</dbReference>
<reference evidence="10" key="1">
    <citation type="submission" date="2018-08" db="EMBL/GenBank/DDBJ databases">
        <authorList>
            <person name="Rossello M."/>
        </authorList>
    </citation>
    <scope>NUCLEOTIDE SEQUENCE [LARGE SCALE GENOMIC DNA]</scope>
    <source>
        <strain evidence="10">cv. Chinese Spring</strain>
    </source>
</reference>
<dbReference type="STRING" id="4565.A0A3B5Z5B3"/>
<keyword evidence="11" id="KW-1185">Reference proteome</keyword>
<feature type="domain" description="Glycosyltransferase 61 catalytic" evidence="9">
    <location>
        <begin position="271"/>
        <end position="377"/>
    </location>
</feature>
<dbReference type="InterPro" id="IPR007657">
    <property type="entry name" value="Glycosyltransferase_61"/>
</dbReference>
<dbReference type="PANTHER" id="PTHR20961">
    <property type="entry name" value="GLYCOSYLTRANSFERASE"/>
    <property type="match status" value="1"/>
</dbReference>
<feature type="transmembrane region" description="Helical" evidence="8">
    <location>
        <begin position="39"/>
        <end position="57"/>
    </location>
</feature>
<evidence type="ECO:0000256" key="5">
    <source>
        <dbReference type="ARBA" id="ARBA00023034"/>
    </source>
</evidence>
<keyword evidence="4" id="KW-0808">Transferase</keyword>
<dbReference type="Pfam" id="PF04577">
    <property type="entry name" value="Glyco_transf_61"/>
    <property type="match status" value="1"/>
</dbReference>
<organism evidence="10">
    <name type="scientific">Triticum aestivum</name>
    <name type="common">Wheat</name>
    <dbReference type="NCBI Taxonomy" id="4565"/>
    <lineage>
        <taxon>Eukaryota</taxon>
        <taxon>Viridiplantae</taxon>
        <taxon>Streptophyta</taxon>
        <taxon>Embryophyta</taxon>
        <taxon>Tracheophyta</taxon>
        <taxon>Spermatophyta</taxon>
        <taxon>Magnoliopsida</taxon>
        <taxon>Liliopsida</taxon>
        <taxon>Poales</taxon>
        <taxon>Poaceae</taxon>
        <taxon>BOP clade</taxon>
        <taxon>Pooideae</taxon>
        <taxon>Triticodae</taxon>
        <taxon>Triticeae</taxon>
        <taxon>Triticinae</taxon>
        <taxon>Triticum</taxon>
    </lineage>
</organism>
<evidence type="ECO:0000256" key="6">
    <source>
        <dbReference type="ARBA" id="ARBA00023180"/>
    </source>
</evidence>
<dbReference type="EnsemblPlants" id="TraesCS1B02G429500.1">
    <property type="protein sequence ID" value="TraesCS1B02G429500.1"/>
    <property type="gene ID" value="TraesCS1B02G429500"/>
</dbReference>
<keyword evidence="6" id="KW-0325">Glycoprotein</keyword>
<dbReference type="PANTHER" id="PTHR20961:SF83">
    <property type="entry name" value="GLYCOSYLTRANSFERASE FAMILY 61 PROTEIN"/>
    <property type="match status" value="1"/>
</dbReference>
<feature type="region of interest" description="Disordered" evidence="7">
    <location>
        <begin position="1"/>
        <end position="33"/>
    </location>
</feature>